<dbReference type="AlphaFoldDB" id="A0A401GGY4"/>
<evidence type="ECO:0000313" key="1">
    <source>
        <dbReference type="EMBL" id="GBE81381.1"/>
    </source>
</evidence>
<accession>A0A401GGY4</accession>
<sequence>MSGVHSAVVKNSNGQSLLQVLPSPLPYLSGSAVVSTLSTLYGAEKSSTAQLSQTGVIALLPPLLSANTFNVEAQDYLTALTLSANAAANALACGSVLAGQTSETDEFGDLALWLGEGHYGKGHEREVLEALGLHGALGPQIKITPVDIPAAMHLPSNLTELVARSSEGKRLSSLLSQLDHIYSFTVQPMPAGGGSVAQFLLGHRSHEGFSGWSGLVGIGVWS</sequence>
<name>A0A401GGY4_9APHY</name>
<dbReference type="InParanoid" id="A0A401GGY4"/>
<reference evidence="1 2" key="1">
    <citation type="journal article" date="2018" name="Sci. Rep.">
        <title>Genome sequence of the cauliflower mushroom Sparassis crispa (Hanabiratake) and its association with beneficial usage.</title>
        <authorList>
            <person name="Kiyama R."/>
            <person name="Furutani Y."/>
            <person name="Kawaguchi K."/>
            <person name="Nakanishi T."/>
        </authorList>
    </citation>
    <scope>NUCLEOTIDE SEQUENCE [LARGE SCALE GENOMIC DNA]</scope>
</reference>
<evidence type="ECO:0000313" key="2">
    <source>
        <dbReference type="Proteomes" id="UP000287166"/>
    </source>
</evidence>
<gene>
    <name evidence="1" type="ORF">SCP_0311090</name>
</gene>
<dbReference type="Proteomes" id="UP000287166">
    <property type="component" value="Unassembled WGS sequence"/>
</dbReference>
<comment type="caution">
    <text evidence="1">The sequence shown here is derived from an EMBL/GenBank/DDBJ whole genome shotgun (WGS) entry which is preliminary data.</text>
</comment>
<proteinExistence type="predicted"/>
<keyword evidence="2" id="KW-1185">Reference proteome</keyword>
<dbReference type="RefSeq" id="XP_027612294.1">
    <property type="nucleotide sequence ID" value="XM_027756493.1"/>
</dbReference>
<dbReference type="OrthoDB" id="10261040at2759"/>
<organism evidence="1 2">
    <name type="scientific">Sparassis crispa</name>
    <dbReference type="NCBI Taxonomy" id="139825"/>
    <lineage>
        <taxon>Eukaryota</taxon>
        <taxon>Fungi</taxon>
        <taxon>Dikarya</taxon>
        <taxon>Basidiomycota</taxon>
        <taxon>Agaricomycotina</taxon>
        <taxon>Agaricomycetes</taxon>
        <taxon>Polyporales</taxon>
        <taxon>Sparassidaceae</taxon>
        <taxon>Sparassis</taxon>
    </lineage>
</organism>
<protein>
    <submittedName>
        <fullName evidence="1">Uncharacterized protein</fullName>
    </submittedName>
</protein>
<dbReference type="GeneID" id="38778298"/>
<dbReference type="EMBL" id="BFAD01000003">
    <property type="protein sequence ID" value="GBE81381.1"/>
    <property type="molecule type" value="Genomic_DNA"/>
</dbReference>